<keyword evidence="1" id="KW-1133">Transmembrane helix</keyword>
<dbReference type="InterPro" id="IPR022409">
    <property type="entry name" value="PKD/Chitinase_dom"/>
</dbReference>
<dbReference type="Gene3D" id="2.60.40.10">
    <property type="entry name" value="Immunoglobulins"/>
    <property type="match status" value="1"/>
</dbReference>
<dbReference type="SUPFAM" id="SSF49299">
    <property type="entry name" value="PKD domain"/>
    <property type="match status" value="1"/>
</dbReference>
<dbReference type="EMBL" id="QLMC01000001">
    <property type="protein sequence ID" value="RAK03018.1"/>
    <property type="molecule type" value="Genomic_DNA"/>
</dbReference>
<organism evidence="3 4">
    <name type="scientific">Larkinella arboricola</name>
    <dbReference type="NCBI Taxonomy" id="643671"/>
    <lineage>
        <taxon>Bacteria</taxon>
        <taxon>Pseudomonadati</taxon>
        <taxon>Bacteroidota</taxon>
        <taxon>Cytophagia</taxon>
        <taxon>Cytophagales</taxon>
        <taxon>Spirosomataceae</taxon>
        <taxon>Larkinella</taxon>
    </lineage>
</organism>
<dbReference type="Pfam" id="PF00801">
    <property type="entry name" value="PKD"/>
    <property type="match status" value="1"/>
</dbReference>
<proteinExistence type="predicted"/>
<keyword evidence="1" id="KW-0472">Membrane</keyword>
<dbReference type="InterPro" id="IPR035986">
    <property type="entry name" value="PKD_dom_sf"/>
</dbReference>
<name>A0A327X9S9_LARAB</name>
<dbReference type="InterPro" id="IPR000601">
    <property type="entry name" value="PKD_dom"/>
</dbReference>
<feature type="domain" description="PKD" evidence="2">
    <location>
        <begin position="84"/>
        <end position="131"/>
    </location>
</feature>
<gene>
    <name evidence="3" type="ORF">LX87_01140</name>
</gene>
<evidence type="ECO:0000313" key="3">
    <source>
        <dbReference type="EMBL" id="RAK03018.1"/>
    </source>
</evidence>
<sequence>MAVFWKYVSWNLISFVDVLNFIMKVFIALILTSLCFFSCEPFDLDQKSFPVCEKPEGIIGFTVSKLEVTFYLENPKGDIGAVGWDLGDGRNRSGNQFTVIYQKPGTYNVSMVLANQCDDRYTATQLVTVSN</sequence>
<dbReference type="Proteomes" id="UP000248790">
    <property type="component" value="Unassembled WGS sequence"/>
</dbReference>
<protein>
    <submittedName>
        <fullName evidence="3">PKD domain-containing protein</fullName>
    </submittedName>
</protein>
<evidence type="ECO:0000259" key="2">
    <source>
        <dbReference type="PROSITE" id="PS50093"/>
    </source>
</evidence>
<keyword evidence="1" id="KW-0812">Transmembrane</keyword>
<evidence type="ECO:0000256" key="1">
    <source>
        <dbReference type="SAM" id="Phobius"/>
    </source>
</evidence>
<comment type="caution">
    <text evidence="3">The sequence shown here is derived from an EMBL/GenBank/DDBJ whole genome shotgun (WGS) entry which is preliminary data.</text>
</comment>
<keyword evidence="4" id="KW-1185">Reference proteome</keyword>
<dbReference type="PROSITE" id="PS50093">
    <property type="entry name" value="PKD"/>
    <property type="match status" value="1"/>
</dbReference>
<evidence type="ECO:0000313" key="4">
    <source>
        <dbReference type="Proteomes" id="UP000248790"/>
    </source>
</evidence>
<dbReference type="CDD" id="cd00146">
    <property type="entry name" value="PKD"/>
    <property type="match status" value="1"/>
</dbReference>
<dbReference type="SMART" id="SM00089">
    <property type="entry name" value="PKD"/>
    <property type="match status" value="1"/>
</dbReference>
<feature type="transmembrane region" description="Helical" evidence="1">
    <location>
        <begin position="12"/>
        <end position="37"/>
    </location>
</feature>
<accession>A0A327X9S9</accession>
<dbReference type="AlphaFoldDB" id="A0A327X9S9"/>
<dbReference type="InterPro" id="IPR013783">
    <property type="entry name" value="Ig-like_fold"/>
</dbReference>
<reference evidence="3 4" key="1">
    <citation type="submission" date="2018-06" db="EMBL/GenBank/DDBJ databases">
        <title>Genomic Encyclopedia of Archaeal and Bacterial Type Strains, Phase II (KMG-II): from individual species to whole genera.</title>
        <authorList>
            <person name="Goeker M."/>
        </authorList>
    </citation>
    <scope>NUCLEOTIDE SEQUENCE [LARGE SCALE GENOMIC DNA]</scope>
    <source>
        <strain evidence="3 4">DSM 21851</strain>
    </source>
</reference>